<dbReference type="InterPro" id="IPR050116">
    <property type="entry name" value="DNA_polymerase-Y"/>
</dbReference>
<dbReference type="GO" id="GO:0003684">
    <property type="term" value="F:damaged DNA binding"/>
    <property type="evidence" value="ECO:0007669"/>
    <property type="project" value="InterPro"/>
</dbReference>
<name>A0A5J5DZA2_9BIFI</name>
<organism evidence="6 7">
    <name type="scientific">Bifidobacterium vespertilionis</name>
    <dbReference type="NCBI Taxonomy" id="2562524"/>
    <lineage>
        <taxon>Bacteria</taxon>
        <taxon>Bacillati</taxon>
        <taxon>Actinomycetota</taxon>
        <taxon>Actinomycetes</taxon>
        <taxon>Bifidobacteriales</taxon>
        <taxon>Bifidobacteriaceae</taxon>
        <taxon>Bifidobacterium</taxon>
    </lineage>
</organism>
<keyword evidence="8" id="KW-1185">Reference proteome</keyword>
<dbReference type="InterPro" id="IPR001126">
    <property type="entry name" value="UmuC"/>
</dbReference>
<comment type="function">
    <text evidence="2">Poorly processive, error-prone DNA polymerase involved in untargeted mutagenesis. Copies undamaged DNA at stalled replication forks, which arise in vivo from mismatched or misaligned primer ends. These misaligned primers can be extended by PolIV. Exhibits no 3'-5' exonuclease (proofreading) activity. May be involved in translesional synthesis, in conjunction with the beta clamp from PolIII.</text>
</comment>
<dbReference type="SUPFAM" id="SSF56672">
    <property type="entry name" value="DNA/RNA polymerases"/>
    <property type="match status" value="1"/>
</dbReference>
<dbReference type="GO" id="GO:0003887">
    <property type="term" value="F:DNA-directed DNA polymerase activity"/>
    <property type="evidence" value="ECO:0007669"/>
    <property type="project" value="TreeGrafter"/>
</dbReference>
<comment type="caution">
    <text evidence="6">The sequence shown here is derived from an EMBL/GenBank/DDBJ whole genome shotgun (WGS) entry which is preliminary data.</text>
</comment>
<feature type="domain" description="UmuC" evidence="4">
    <location>
        <begin position="6"/>
        <end position="234"/>
    </location>
</feature>
<evidence type="ECO:0000256" key="3">
    <source>
        <dbReference type="SAM" id="MobiDB-lite"/>
    </source>
</evidence>
<dbReference type="GO" id="GO:0006281">
    <property type="term" value="P:DNA repair"/>
    <property type="evidence" value="ECO:0007669"/>
    <property type="project" value="InterPro"/>
</dbReference>
<dbReference type="EMBL" id="RZOA01000008">
    <property type="protein sequence ID" value="KAA8823576.1"/>
    <property type="molecule type" value="Genomic_DNA"/>
</dbReference>
<dbReference type="PANTHER" id="PTHR11076">
    <property type="entry name" value="DNA REPAIR POLYMERASE UMUC / TRANSFERASE FAMILY MEMBER"/>
    <property type="match status" value="1"/>
</dbReference>
<evidence type="ECO:0000313" key="5">
    <source>
        <dbReference type="EMBL" id="KAA8822145.1"/>
    </source>
</evidence>
<feature type="compositionally biased region" description="Basic and acidic residues" evidence="3">
    <location>
        <begin position="739"/>
        <end position="761"/>
    </location>
</feature>
<dbReference type="Gene3D" id="1.10.150.20">
    <property type="entry name" value="5' to 3' exonuclease, C-terminal subdomain"/>
    <property type="match status" value="1"/>
</dbReference>
<dbReference type="Proteomes" id="UP000374630">
    <property type="component" value="Unassembled WGS sequence"/>
</dbReference>
<dbReference type="EMBL" id="RZNZ01000002">
    <property type="protein sequence ID" value="KAA8822145.1"/>
    <property type="molecule type" value="Genomic_DNA"/>
</dbReference>
<protein>
    <recommendedName>
        <fullName evidence="4">UmuC domain-containing protein</fullName>
    </recommendedName>
</protein>
<dbReference type="InterPro" id="IPR017961">
    <property type="entry name" value="DNA_pol_Y-fam_little_finger"/>
</dbReference>
<dbReference type="PROSITE" id="PS50173">
    <property type="entry name" value="UMUC"/>
    <property type="match status" value="1"/>
</dbReference>
<dbReference type="AlphaFoldDB" id="A0A5J5DZA2"/>
<dbReference type="Pfam" id="PF11799">
    <property type="entry name" value="IMS_C"/>
    <property type="match status" value="1"/>
</dbReference>
<comment type="similarity">
    <text evidence="1">Belongs to the DNA polymerase type-Y family.</text>
</comment>
<evidence type="ECO:0000256" key="2">
    <source>
        <dbReference type="ARBA" id="ARBA00025589"/>
    </source>
</evidence>
<dbReference type="GO" id="GO:0005829">
    <property type="term" value="C:cytosol"/>
    <property type="evidence" value="ECO:0007669"/>
    <property type="project" value="TreeGrafter"/>
</dbReference>
<reference evidence="7 8" key="1">
    <citation type="journal article" date="2019" name="Syst. Appl. Microbiol.">
        <title>Characterization of Bifidobacterium species in feaces of the Egyptian fruit bat: Description of B. vespertilionis sp. nov. and B. rousetti sp. nov.</title>
        <authorList>
            <person name="Modesto M."/>
            <person name="Satti M."/>
            <person name="Watanabe K."/>
            <person name="Puglisi E."/>
            <person name="Morelli L."/>
            <person name="Huang C.-H."/>
            <person name="Liou J.-S."/>
            <person name="Miyashita M."/>
            <person name="Tamura T."/>
            <person name="Saito S."/>
            <person name="Mori K."/>
            <person name="Huang L."/>
            <person name="Sciavilla P."/>
            <person name="Sandri C."/>
            <person name="Spiezio C."/>
            <person name="Vitali F."/>
            <person name="Cavalieri D."/>
            <person name="Perpetuini G."/>
            <person name="Tofalo R."/>
            <person name="Bonetti A."/>
            <person name="Arita M."/>
            <person name="Mattarelli P."/>
        </authorList>
    </citation>
    <scope>NUCLEOTIDE SEQUENCE [LARGE SCALE GENOMIC DNA]</scope>
    <source>
        <strain evidence="5 8">RST16</strain>
        <strain evidence="6 7">RST8</strain>
    </source>
</reference>
<sequence>MEQRTYLAIDLKSFYASAECASLGLDPLTTNLVVADVSRTEKTICLAVSPSLKAYGLSGRARLFEVVERMRAVNEGRRLRAPGRVLRGKSWDAGRLAGEPSLKASYLAVKPRMAHYLEVSALIYGIYLHYAAPEDIHVYSIDEVFIDATRYLRYFGMTAHDLARTIVREILRRTGITATAGIGTNLYLAKVAMDIVAKHMPADRDGVRIAELDERSYRRLLWGHRPLTDFWRVGRGYARRLEAHGLMTMGDIARCSLGRANEFYNEDLLYRMFGVNAELLIDHAWGWEPCCISDIKRYKPSENSISSGQVLHCACAYERARLIVREMADAMALDLVDRGLLAGRLGLYVGYDRKTGSEDAVEEKGTDHYGRTVPKAANAVVSLPKPTASSRVVIAEIERLYDRIVDPRLMVRRITVEAGSVRPEGGIDEAECGVDEEHASMSAELGRSYRQLDLFANMDEVDDSGCMNAIGETDGCPALLKTDGHERREIDAQKAMLAVRNKFGRNAVLRGMNFETGATGRMRNEQIGGHAAGESRVGLAMNGDERSGGAVVVSRNGNGLGMRPVWIDGERQVFMPERQWPLDRKDSAKSEAIHSGIPVGPRQGSDAAPAMRRTDRYNDILGVPHHRSDRHPPMGRSNRAAQFMPFAALTGYEAKLEAMIERINKEYRESDGYESPEIREQIASERRERIEQLARRLQAVGDRPHSVAAQRDRRRLGEVLEERYREYLEEFGTGEDYAGENHEGQDCMGEKTWEKTRRQQG</sequence>
<dbReference type="Proteomes" id="UP000345527">
    <property type="component" value="Unassembled WGS sequence"/>
</dbReference>
<dbReference type="GO" id="GO:0009432">
    <property type="term" value="P:SOS response"/>
    <property type="evidence" value="ECO:0007669"/>
    <property type="project" value="TreeGrafter"/>
</dbReference>
<dbReference type="PANTHER" id="PTHR11076:SF35">
    <property type="entry name" value="DNA REPAIR PROTEIN HOMOLOG YOBH"/>
    <property type="match status" value="1"/>
</dbReference>
<evidence type="ECO:0000256" key="1">
    <source>
        <dbReference type="ARBA" id="ARBA00010945"/>
    </source>
</evidence>
<dbReference type="Gene3D" id="3.30.70.270">
    <property type="match status" value="1"/>
</dbReference>
<evidence type="ECO:0000313" key="7">
    <source>
        <dbReference type="Proteomes" id="UP000345527"/>
    </source>
</evidence>
<dbReference type="OrthoDB" id="9808813at2"/>
<dbReference type="Pfam" id="PF00817">
    <property type="entry name" value="IMS"/>
    <property type="match status" value="1"/>
</dbReference>
<feature type="region of interest" description="Disordered" evidence="3">
    <location>
        <begin position="735"/>
        <end position="761"/>
    </location>
</feature>
<dbReference type="InterPro" id="IPR043502">
    <property type="entry name" value="DNA/RNA_pol_sf"/>
</dbReference>
<gene>
    <name evidence="6" type="ORF">EM848_05035</name>
    <name evidence="5" type="ORF">EMO90_02250</name>
</gene>
<dbReference type="GO" id="GO:0042276">
    <property type="term" value="P:error-prone translesion synthesis"/>
    <property type="evidence" value="ECO:0007669"/>
    <property type="project" value="TreeGrafter"/>
</dbReference>
<dbReference type="InterPro" id="IPR043128">
    <property type="entry name" value="Rev_trsase/Diguanyl_cyclase"/>
</dbReference>
<evidence type="ECO:0000259" key="4">
    <source>
        <dbReference type="PROSITE" id="PS50173"/>
    </source>
</evidence>
<proteinExistence type="inferred from homology"/>
<evidence type="ECO:0000313" key="8">
    <source>
        <dbReference type="Proteomes" id="UP000374630"/>
    </source>
</evidence>
<evidence type="ECO:0000313" key="6">
    <source>
        <dbReference type="EMBL" id="KAA8823576.1"/>
    </source>
</evidence>
<accession>A0A5J5DZA2</accession>